<dbReference type="InterPro" id="IPR057455">
    <property type="entry name" value="UBFD1_C"/>
</dbReference>
<dbReference type="EMBL" id="CAIIXF020000009">
    <property type="protein sequence ID" value="CAH1794437.1"/>
    <property type="molecule type" value="Genomic_DNA"/>
</dbReference>
<sequence length="101" mass="11312">KVIEKYEKPDDCIPGVKGKKEPLPHVPLSGMINKSGGKVRLTFKLENDQLWIGTKGTVFWDWNIASLFPSPLSLIHTDEIYISEGGRAVFKTHCYLIASVL</sequence>
<dbReference type="PANTHER" id="PTHR16470:SF0">
    <property type="entry name" value="UBIQUITIN DOMAIN-CONTAINING PROTEIN UBFD1"/>
    <property type="match status" value="1"/>
</dbReference>
<organism evidence="2 3">
    <name type="scientific">Owenia fusiformis</name>
    <name type="common">Polychaete worm</name>
    <dbReference type="NCBI Taxonomy" id="6347"/>
    <lineage>
        <taxon>Eukaryota</taxon>
        <taxon>Metazoa</taxon>
        <taxon>Spiralia</taxon>
        <taxon>Lophotrochozoa</taxon>
        <taxon>Annelida</taxon>
        <taxon>Polychaeta</taxon>
        <taxon>Sedentaria</taxon>
        <taxon>Canalipalpata</taxon>
        <taxon>Sabellida</taxon>
        <taxon>Oweniida</taxon>
        <taxon>Oweniidae</taxon>
        <taxon>Owenia</taxon>
    </lineage>
</organism>
<dbReference type="InterPro" id="IPR039120">
    <property type="entry name" value="UBFD1"/>
</dbReference>
<dbReference type="Proteomes" id="UP000749559">
    <property type="component" value="Unassembled WGS sequence"/>
</dbReference>
<dbReference type="GO" id="GO:0003723">
    <property type="term" value="F:RNA binding"/>
    <property type="evidence" value="ECO:0007669"/>
    <property type="project" value="TreeGrafter"/>
</dbReference>
<accession>A0A8S4PJV8</accession>
<feature type="non-terminal residue" evidence="2">
    <location>
        <position position="1"/>
    </location>
</feature>
<evidence type="ECO:0000259" key="1">
    <source>
        <dbReference type="Pfam" id="PF25343"/>
    </source>
</evidence>
<gene>
    <name evidence="2" type="ORF">OFUS_LOCUS19129</name>
</gene>
<reference evidence="2" key="1">
    <citation type="submission" date="2022-03" db="EMBL/GenBank/DDBJ databases">
        <authorList>
            <person name="Martin C."/>
        </authorList>
    </citation>
    <scope>NUCLEOTIDE SEQUENCE</scope>
</reference>
<proteinExistence type="predicted"/>
<comment type="caution">
    <text evidence="2">The sequence shown here is derived from an EMBL/GenBank/DDBJ whole genome shotgun (WGS) entry which is preliminary data.</text>
</comment>
<dbReference type="AlphaFoldDB" id="A0A8S4PJV8"/>
<evidence type="ECO:0000313" key="2">
    <source>
        <dbReference type="EMBL" id="CAH1794437.1"/>
    </source>
</evidence>
<feature type="domain" description="UBFD1 PH-like C-terminal" evidence="1">
    <location>
        <begin position="1"/>
        <end position="56"/>
    </location>
</feature>
<protein>
    <recommendedName>
        <fullName evidence="1">UBFD1 PH-like C-terminal domain-containing protein</fullName>
    </recommendedName>
</protein>
<keyword evidence="3" id="KW-1185">Reference proteome</keyword>
<name>A0A8S4PJV8_OWEFU</name>
<dbReference type="GO" id="GO:0045296">
    <property type="term" value="F:cadherin binding"/>
    <property type="evidence" value="ECO:0007669"/>
    <property type="project" value="TreeGrafter"/>
</dbReference>
<dbReference type="Pfam" id="PF25343">
    <property type="entry name" value="PH_UBFD1_C"/>
    <property type="match status" value="1"/>
</dbReference>
<evidence type="ECO:0000313" key="3">
    <source>
        <dbReference type="Proteomes" id="UP000749559"/>
    </source>
</evidence>
<dbReference type="OrthoDB" id="267397at2759"/>
<dbReference type="PANTHER" id="PTHR16470">
    <property type="entry name" value="UBIQUITIN DOMAIN-CONTAINING PROTEIN UBFD1"/>
    <property type="match status" value="1"/>
</dbReference>